<evidence type="ECO:0000313" key="8">
    <source>
        <dbReference type="EMBL" id="RWZ68759.1"/>
    </source>
</evidence>
<protein>
    <submittedName>
        <fullName evidence="8">DMT family transporter</fullName>
    </submittedName>
</protein>
<evidence type="ECO:0000256" key="6">
    <source>
        <dbReference type="SAM" id="Phobius"/>
    </source>
</evidence>
<dbReference type="SUPFAM" id="SSF103481">
    <property type="entry name" value="Multidrug resistance efflux transporter EmrE"/>
    <property type="match status" value="2"/>
</dbReference>
<comment type="caution">
    <text evidence="8">The sequence shown here is derived from an EMBL/GenBank/DDBJ whole genome shotgun (WGS) entry which is preliminary data.</text>
</comment>
<keyword evidence="5 6" id="KW-0472">Membrane</keyword>
<accession>A0A3S4A375</accession>
<evidence type="ECO:0000256" key="5">
    <source>
        <dbReference type="ARBA" id="ARBA00023136"/>
    </source>
</evidence>
<dbReference type="PANTHER" id="PTHR32322:SF2">
    <property type="entry name" value="EAMA DOMAIN-CONTAINING PROTEIN"/>
    <property type="match status" value="1"/>
</dbReference>
<feature type="transmembrane region" description="Helical" evidence="6">
    <location>
        <begin position="148"/>
        <end position="168"/>
    </location>
</feature>
<sequence length="297" mass="31947">MTVTVQFLALGLVWGSSFLFMKVALDGVSFGQVAWARLVLGSLTLGVIALVMRVRLPRSPKVYAHLTVVAIFYAVVPHQLFAWAEQYVSSSLASIYNAITPLMTALFAALLFRVERFDLGRALGVVLGLVGVIVIVAPWQVGALAGDIGGQLACLGAVACYGFTFGYMRRFLTPYALPPITAAFLYISIAAVIMVILTPVVAWSPVRLDVWIVLSLLALGVLGTGVAYMWNMNVFDAWGPTPASSVTYITPVVGVVLGIVLLGEQLSWNQPLGGLVIFVGILLAQQRIRLPRRRAVA</sequence>
<evidence type="ECO:0000313" key="9">
    <source>
        <dbReference type="Proteomes" id="UP000288603"/>
    </source>
</evidence>
<feature type="transmembrane region" description="Helical" evidence="6">
    <location>
        <begin position="210"/>
        <end position="230"/>
    </location>
</feature>
<keyword evidence="4 6" id="KW-1133">Transmembrane helix</keyword>
<dbReference type="GO" id="GO:0016020">
    <property type="term" value="C:membrane"/>
    <property type="evidence" value="ECO:0007669"/>
    <property type="project" value="UniProtKB-SubCell"/>
</dbReference>
<dbReference type="EMBL" id="RZNC01000001">
    <property type="protein sequence ID" value="RWZ68759.1"/>
    <property type="molecule type" value="Genomic_DNA"/>
</dbReference>
<evidence type="ECO:0000256" key="2">
    <source>
        <dbReference type="ARBA" id="ARBA00007362"/>
    </source>
</evidence>
<organism evidence="8 9">
    <name type="scientific">Labedella populi</name>
    <dbReference type="NCBI Taxonomy" id="2498850"/>
    <lineage>
        <taxon>Bacteria</taxon>
        <taxon>Bacillati</taxon>
        <taxon>Actinomycetota</taxon>
        <taxon>Actinomycetes</taxon>
        <taxon>Micrococcales</taxon>
        <taxon>Microbacteriaceae</taxon>
        <taxon>Labedella</taxon>
    </lineage>
</organism>
<dbReference type="OrthoDB" id="5242975at2"/>
<feature type="transmembrane region" description="Helical" evidence="6">
    <location>
        <begin position="93"/>
        <end position="112"/>
    </location>
</feature>
<feature type="domain" description="EamA" evidence="7">
    <location>
        <begin position="150"/>
        <end position="283"/>
    </location>
</feature>
<dbReference type="InterPro" id="IPR037185">
    <property type="entry name" value="EmrE-like"/>
</dbReference>
<feature type="transmembrane region" description="Helical" evidence="6">
    <location>
        <begin position="119"/>
        <end position="142"/>
    </location>
</feature>
<feature type="transmembrane region" description="Helical" evidence="6">
    <location>
        <begin position="34"/>
        <end position="51"/>
    </location>
</feature>
<feature type="transmembrane region" description="Helical" evidence="6">
    <location>
        <begin position="180"/>
        <end position="204"/>
    </location>
</feature>
<dbReference type="Proteomes" id="UP000288603">
    <property type="component" value="Unassembled WGS sequence"/>
</dbReference>
<dbReference type="InterPro" id="IPR050638">
    <property type="entry name" value="AA-Vitamin_Transporters"/>
</dbReference>
<dbReference type="AlphaFoldDB" id="A0A3S4A375"/>
<comment type="similarity">
    <text evidence="2">Belongs to the EamA transporter family.</text>
</comment>
<evidence type="ECO:0000256" key="1">
    <source>
        <dbReference type="ARBA" id="ARBA00004141"/>
    </source>
</evidence>
<feature type="transmembrane region" description="Helical" evidence="6">
    <location>
        <begin position="268"/>
        <end position="284"/>
    </location>
</feature>
<keyword evidence="3 6" id="KW-0812">Transmembrane</keyword>
<gene>
    <name evidence="8" type="ORF">ELQ92_03810</name>
</gene>
<proteinExistence type="inferred from homology"/>
<dbReference type="InterPro" id="IPR000620">
    <property type="entry name" value="EamA_dom"/>
</dbReference>
<dbReference type="Pfam" id="PF00892">
    <property type="entry name" value="EamA"/>
    <property type="match status" value="2"/>
</dbReference>
<reference evidence="8 9" key="1">
    <citation type="submission" date="2018-12" db="EMBL/GenBank/DDBJ databases">
        <authorList>
            <person name="Li F."/>
        </authorList>
    </citation>
    <scope>NUCLEOTIDE SEQUENCE [LARGE SCALE GENOMIC DNA]</scope>
    <source>
        <strain evidence="8 9">8H24J-4-2</strain>
    </source>
</reference>
<comment type="subcellular location">
    <subcellularLocation>
        <location evidence="1">Membrane</location>
        <topology evidence="1">Multi-pass membrane protein</topology>
    </subcellularLocation>
</comment>
<feature type="transmembrane region" description="Helical" evidence="6">
    <location>
        <begin position="63"/>
        <end position="81"/>
    </location>
</feature>
<feature type="domain" description="EamA" evidence="7">
    <location>
        <begin position="7"/>
        <end position="136"/>
    </location>
</feature>
<evidence type="ECO:0000259" key="7">
    <source>
        <dbReference type="Pfam" id="PF00892"/>
    </source>
</evidence>
<name>A0A3S4A375_9MICO</name>
<feature type="transmembrane region" description="Helical" evidence="6">
    <location>
        <begin position="242"/>
        <end position="262"/>
    </location>
</feature>
<dbReference type="PANTHER" id="PTHR32322">
    <property type="entry name" value="INNER MEMBRANE TRANSPORTER"/>
    <property type="match status" value="1"/>
</dbReference>
<keyword evidence="9" id="KW-1185">Reference proteome</keyword>
<evidence type="ECO:0000256" key="3">
    <source>
        <dbReference type="ARBA" id="ARBA00022692"/>
    </source>
</evidence>
<evidence type="ECO:0000256" key="4">
    <source>
        <dbReference type="ARBA" id="ARBA00022989"/>
    </source>
</evidence>